<accession>J0JXQ0</accession>
<evidence type="ECO:0000313" key="3">
    <source>
        <dbReference type="Proteomes" id="UP000005483"/>
    </source>
</evidence>
<sequence>MYKNWSKKRGKYDNFFSYGYDKSPLKGVKTPKQSIKRQQPF</sequence>
<dbReference type="PATRIC" id="fig|992034.3.peg.885"/>
<reference evidence="2 3" key="1">
    <citation type="submission" date="2012-04" db="EMBL/GenBank/DDBJ databases">
        <title>Genome sequence of Helicobacter pylori Hp A-9.</title>
        <authorList>
            <person name="Blanchard T.G."/>
            <person name="Czinn S.J."/>
            <person name="McCracken C."/>
            <person name="Abolude K."/>
            <person name="Maroo A."/>
            <person name="Santana-Cruz I."/>
            <person name="Tallon L.J."/>
            <person name="Ficke F.W.F."/>
        </authorList>
    </citation>
    <scope>NUCLEOTIDE SEQUENCE [LARGE SCALE GENOMIC DNA]</scope>
    <source>
        <strain evidence="2 3">Hp A-9</strain>
    </source>
</reference>
<dbReference type="AlphaFoldDB" id="J0JXQ0"/>
<name>J0JXQ0_HELPX</name>
<gene>
    <name evidence="2" type="ORF">HPHPA9_0926</name>
</gene>
<dbReference type="Proteomes" id="UP000005483">
    <property type="component" value="Unassembled WGS sequence"/>
</dbReference>
<evidence type="ECO:0000313" key="2">
    <source>
        <dbReference type="EMBL" id="EJB43005.1"/>
    </source>
</evidence>
<organism evidence="2 3">
    <name type="scientific">Helicobacter pylori Hp A-9</name>
    <dbReference type="NCBI Taxonomy" id="992034"/>
    <lineage>
        <taxon>Bacteria</taxon>
        <taxon>Pseudomonadati</taxon>
        <taxon>Campylobacterota</taxon>
        <taxon>Epsilonproteobacteria</taxon>
        <taxon>Campylobacterales</taxon>
        <taxon>Helicobacteraceae</taxon>
        <taxon>Helicobacter</taxon>
    </lineage>
</organism>
<feature type="compositionally biased region" description="Polar residues" evidence="1">
    <location>
        <begin position="31"/>
        <end position="41"/>
    </location>
</feature>
<dbReference type="EMBL" id="AKOC01000012">
    <property type="protein sequence ID" value="EJB43005.1"/>
    <property type="molecule type" value="Genomic_DNA"/>
</dbReference>
<protein>
    <submittedName>
        <fullName evidence="2">Uncharacterized protein</fullName>
    </submittedName>
</protein>
<feature type="compositionally biased region" description="Basic residues" evidence="1">
    <location>
        <begin position="1"/>
        <end position="10"/>
    </location>
</feature>
<evidence type="ECO:0000256" key="1">
    <source>
        <dbReference type="SAM" id="MobiDB-lite"/>
    </source>
</evidence>
<feature type="region of interest" description="Disordered" evidence="1">
    <location>
        <begin position="1"/>
        <end position="41"/>
    </location>
</feature>
<proteinExistence type="predicted"/>
<comment type="caution">
    <text evidence="2">The sequence shown here is derived from an EMBL/GenBank/DDBJ whole genome shotgun (WGS) entry which is preliminary data.</text>
</comment>